<name>A0A8H6SGD0_9AGAR</name>
<feature type="region of interest" description="Disordered" evidence="1">
    <location>
        <begin position="181"/>
        <end position="201"/>
    </location>
</feature>
<feature type="chain" id="PRO_5034777661" evidence="2">
    <location>
        <begin position="18"/>
        <end position="252"/>
    </location>
</feature>
<evidence type="ECO:0000256" key="2">
    <source>
        <dbReference type="SAM" id="SignalP"/>
    </source>
</evidence>
<dbReference type="EMBL" id="JACAZF010000007">
    <property type="protein sequence ID" value="KAF7298894.1"/>
    <property type="molecule type" value="Genomic_DNA"/>
</dbReference>
<dbReference type="Proteomes" id="UP000636479">
    <property type="component" value="Unassembled WGS sequence"/>
</dbReference>
<organism evidence="3 4">
    <name type="scientific">Mycena indigotica</name>
    <dbReference type="NCBI Taxonomy" id="2126181"/>
    <lineage>
        <taxon>Eukaryota</taxon>
        <taxon>Fungi</taxon>
        <taxon>Dikarya</taxon>
        <taxon>Basidiomycota</taxon>
        <taxon>Agaricomycotina</taxon>
        <taxon>Agaricomycetes</taxon>
        <taxon>Agaricomycetidae</taxon>
        <taxon>Agaricales</taxon>
        <taxon>Marasmiineae</taxon>
        <taxon>Mycenaceae</taxon>
        <taxon>Mycena</taxon>
    </lineage>
</organism>
<dbReference type="GeneID" id="59347556"/>
<keyword evidence="2" id="KW-0732">Signal</keyword>
<gene>
    <name evidence="3" type="ORF">MIND_00837400</name>
</gene>
<feature type="signal peptide" evidence="2">
    <location>
        <begin position="1"/>
        <end position="17"/>
    </location>
</feature>
<dbReference type="RefSeq" id="XP_037218282.1">
    <property type="nucleotide sequence ID" value="XM_037365040.1"/>
</dbReference>
<reference evidence="3" key="1">
    <citation type="submission" date="2020-05" db="EMBL/GenBank/DDBJ databases">
        <title>Mycena genomes resolve the evolution of fungal bioluminescence.</title>
        <authorList>
            <person name="Tsai I.J."/>
        </authorList>
    </citation>
    <scope>NUCLEOTIDE SEQUENCE</scope>
    <source>
        <strain evidence="3">171206Taipei</strain>
    </source>
</reference>
<dbReference type="Gene3D" id="2.60.120.260">
    <property type="entry name" value="Galactose-binding domain-like"/>
    <property type="match status" value="1"/>
</dbReference>
<keyword evidence="4" id="KW-1185">Reference proteome</keyword>
<protein>
    <submittedName>
        <fullName evidence="3">Uncharacterized protein</fullName>
    </submittedName>
</protein>
<proteinExistence type="predicted"/>
<sequence length="252" mass="27335">MRVVHFLSAWLVTKILAASTNRTIDDTNGDSMTGAIPVYQPNESGVWAGPSCVGCAIVPDTSLAHDGTWSAATYNAGLGIMNISMDFTGTAVYVFFILANFQDEGITTTTKASFSVDGVQRGTFDHVPSDSFELQYDQLVFAETGLANTPHRLVVWTVADTDIYVNFDYALYTFEDVEQNPPTTTTAQLPPTHPIASTPSTSMPMASSTKSHFSSALNIHSVLFTELIPIYLHVPALDTTSTSTSSNLYHCW</sequence>
<dbReference type="AlphaFoldDB" id="A0A8H6SGD0"/>
<accession>A0A8H6SGD0</accession>
<evidence type="ECO:0000256" key="1">
    <source>
        <dbReference type="SAM" id="MobiDB-lite"/>
    </source>
</evidence>
<evidence type="ECO:0000313" key="4">
    <source>
        <dbReference type="Proteomes" id="UP000636479"/>
    </source>
</evidence>
<evidence type="ECO:0000313" key="3">
    <source>
        <dbReference type="EMBL" id="KAF7298894.1"/>
    </source>
</evidence>
<comment type="caution">
    <text evidence="3">The sequence shown here is derived from an EMBL/GenBank/DDBJ whole genome shotgun (WGS) entry which is preliminary data.</text>
</comment>
<dbReference type="OrthoDB" id="2758521at2759"/>